<organism evidence="2 3">
    <name type="scientific">Zizania palustris</name>
    <name type="common">Northern wild rice</name>
    <dbReference type="NCBI Taxonomy" id="103762"/>
    <lineage>
        <taxon>Eukaryota</taxon>
        <taxon>Viridiplantae</taxon>
        <taxon>Streptophyta</taxon>
        <taxon>Embryophyta</taxon>
        <taxon>Tracheophyta</taxon>
        <taxon>Spermatophyta</taxon>
        <taxon>Magnoliopsida</taxon>
        <taxon>Liliopsida</taxon>
        <taxon>Poales</taxon>
        <taxon>Poaceae</taxon>
        <taxon>BOP clade</taxon>
        <taxon>Oryzoideae</taxon>
        <taxon>Oryzeae</taxon>
        <taxon>Zizaniinae</taxon>
        <taxon>Zizania</taxon>
    </lineage>
</organism>
<evidence type="ECO:0000313" key="2">
    <source>
        <dbReference type="EMBL" id="KAG8090772.1"/>
    </source>
</evidence>
<dbReference type="Proteomes" id="UP000729402">
    <property type="component" value="Unassembled WGS sequence"/>
</dbReference>
<reference evidence="2" key="1">
    <citation type="journal article" date="2021" name="bioRxiv">
        <title>Whole Genome Assembly and Annotation of Northern Wild Rice, Zizania palustris L., Supports a Whole Genome Duplication in the Zizania Genus.</title>
        <authorList>
            <person name="Haas M."/>
            <person name="Kono T."/>
            <person name="Macchietto M."/>
            <person name="Millas R."/>
            <person name="McGilp L."/>
            <person name="Shao M."/>
            <person name="Duquette J."/>
            <person name="Hirsch C.N."/>
            <person name="Kimball J."/>
        </authorList>
    </citation>
    <scope>NUCLEOTIDE SEQUENCE</scope>
    <source>
        <tissue evidence="2">Fresh leaf tissue</tissue>
    </source>
</reference>
<evidence type="ECO:0000256" key="1">
    <source>
        <dbReference type="SAM" id="MobiDB-lite"/>
    </source>
</evidence>
<accession>A0A8J5WKW2</accession>
<feature type="compositionally biased region" description="Polar residues" evidence="1">
    <location>
        <begin position="10"/>
        <end position="19"/>
    </location>
</feature>
<dbReference type="AlphaFoldDB" id="A0A8J5WKW2"/>
<comment type="caution">
    <text evidence="2">The sequence shown here is derived from an EMBL/GenBank/DDBJ whole genome shotgun (WGS) entry which is preliminary data.</text>
</comment>
<dbReference type="EMBL" id="JAAALK010000081">
    <property type="protein sequence ID" value="KAG8090772.1"/>
    <property type="molecule type" value="Genomic_DNA"/>
</dbReference>
<dbReference type="OrthoDB" id="537444at2759"/>
<proteinExistence type="predicted"/>
<gene>
    <name evidence="2" type="ORF">GUJ93_ZPchr0011g28623</name>
</gene>
<feature type="region of interest" description="Disordered" evidence="1">
    <location>
        <begin position="1"/>
        <end position="24"/>
    </location>
</feature>
<sequence length="162" mass="17927">MGLLAIRPASDTTEAANSSKPHRAPLLRPRHVQWSAFSTSVHGAPAPLLRRHSIASGQGSCHRRACCVEAKIREIFMPVLSSIMTEGKSYLGPPLRRPHRFLVVVLVPASEFVPVGSAIALLAESKEEILIRRRAAIVADIYEDGSWNIRFIRSLIEDEIEQ</sequence>
<protein>
    <submittedName>
        <fullName evidence="2">Uncharacterized protein</fullName>
    </submittedName>
</protein>
<evidence type="ECO:0000313" key="3">
    <source>
        <dbReference type="Proteomes" id="UP000729402"/>
    </source>
</evidence>
<keyword evidence="3" id="KW-1185">Reference proteome</keyword>
<reference evidence="2" key="2">
    <citation type="submission" date="2021-02" db="EMBL/GenBank/DDBJ databases">
        <authorList>
            <person name="Kimball J.A."/>
            <person name="Haas M.W."/>
            <person name="Macchietto M."/>
            <person name="Kono T."/>
            <person name="Duquette J."/>
            <person name="Shao M."/>
        </authorList>
    </citation>
    <scope>NUCLEOTIDE SEQUENCE</scope>
    <source>
        <tissue evidence="2">Fresh leaf tissue</tissue>
    </source>
</reference>
<name>A0A8J5WKW2_ZIZPA</name>